<keyword evidence="2" id="KW-1185">Reference proteome</keyword>
<protein>
    <submittedName>
        <fullName evidence="1">Uncharacterized protein</fullName>
    </submittedName>
</protein>
<accession>A0ABX8XRR1</accession>
<dbReference type="RefSeq" id="WP_220647497.1">
    <property type="nucleotide sequence ID" value="NZ_CP080647.1"/>
</dbReference>
<evidence type="ECO:0000313" key="2">
    <source>
        <dbReference type="Proteomes" id="UP000827138"/>
    </source>
</evidence>
<reference evidence="1 2" key="1">
    <citation type="submission" date="2021-08" db="EMBL/GenBank/DDBJ databases">
        <authorList>
            <person name="Ping M."/>
        </authorList>
    </citation>
    <scope>NUCLEOTIDE SEQUENCE [LARGE SCALE GENOMIC DNA]</scope>
    <source>
        <strain evidence="1 2">MG28</strain>
    </source>
</reference>
<dbReference type="Proteomes" id="UP000827138">
    <property type="component" value="Chromosome"/>
</dbReference>
<organism evidence="1 2">
    <name type="scientific">Streptomyces akebiae</name>
    <dbReference type="NCBI Taxonomy" id="2865673"/>
    <lineage>
        <taxon>Bacteria</taxon>
        <taxon>Bacillati</taxon>
        <taxon>Actinomycetota</taxon>
        <taxon>Actinomycetes</taxon>
        <taxon>Kitasatosporales</taxon>
        <taxon>Streptomycetaceae</taxon>
        <taxon>Streptomyces</taxon>
    </lineage>
</organism>
<evidence type="ECO:0000313" key="1">
    <source>
        <dbReference type="EMBL" id="QYX78625.1"/>
    </source>
</evidence>
<sequence>MSDIETITVPDLLRGHPGVAFGGYVAGVPARRGEAGTVRVDFRRPTPVEVPVGLARTADGVM</sequence>
<name>A0ABX8XRR1_9ACTN</name>
<proteinExistence type="predicted"/>
<gene>
    <name evidence="1" type="ORF">K1J60_20610</name>
</gene>
<dbReference type="EMBL" id="CP080647">
    <property type="protein sequence ID" value="QYX78625.1"/>
    <property type="molecule type" value="Genomic_DNA"/>
</dbReference>